<reference evidence="7" key="1">
    <citation type="submission" date="2025-08" db="UniProtKB">
        <authorList>
            <consortium name="RefSeq"/>
        </authorList>
    </citation>
    <scope>IDENTIFICATION</scope>
</reference>
<evidence type="ECO:0000256" key="1">
    <source>
        <dbReference type="ARBA" id="ARBA00022679"/>
    </source>
</evidence>
<keyword evidence="6" id="KW-1185">Reference proteome</keyword>
<accession>A0ABM5EZT6</accession>
<evidence type="ECO:0000256" key="2">
    <source>
        <dbReference type="ARBA" id="ARBA00023180"/>
    </source>
</evidence>
<feature type="domain" description="Sulfotransferase" evidence="5">
    <location>
        <begin position="182"/>
        <end position="417"/>
    </location>
</feature>
<feature type="region of interest" description="Disordered" evidence="4">
    <location>
        <begin position="39"/>
        <end position="124"/>
    </location>
</feature>
<dbReference type="InterPro" id="IPR027417">
    <property type="entry name" value="P-loop_NTPase"/>
</dbReference>
<dbReference type="Proteomes" id="UP001652642">
    <property type="component" value="Chromosome 13"/>
</dbReference>
<organism evidence="6 7">
    <name type="scientific">Pogona vitticeps</name>
    <name type="common">central bearded dragon</name>
    <dbReference type="NCBI Taxonomy" id="103695"/>
    <lineage>
        <taxon>Eukaryota</taxon>
        <taxon>Metazoa</taxon>
        <taxon>Chordata</taxon>
        <taxon>Craniata</taxon>
        <taxon>Vertebrata</taxon>
        <taxon>Euteleostomi</taxon>
        <taxon>Lepidosauria</taxon>
        <taxon>Squamata</taxon>
        <taxon>Bifurcata</taxon>
        <taxon>Unidentata</taxon>
        <taxon>Episquamata</taxon>
        <taxon>Toxicofera</taxon>
        <taxon>Iguania</taxon>
        <taxon>Acrodonta</taxon>
        <taxon>Agamidae</taxon>
        <taxon>Amphibolurinae</taxon>
        <taxon>Pogona</taxon>
    </lineage>
</organism>
<dbReference type="InterPro" id="IPR037359">
    <property type="entry name" value="NST/OST"/>
</dbReference>
<evidence type="ECO:0000259" key="5">
    <source>
        <dbReference type="Pfam" id="PF00685"/>
    </source>
</evidence>
<dbReference type="EC" id="2.8.2.-" evidence="3"/>
<keyword evidence="1 3" id="KW-0808">Transferase</keyword>
<evidence type="ECO:0000256" key="4">
    <source>
        <dbReference type="SAM" id="MobiDB-lite"/>
    </source>
</evidence>
<dbReference type="Gene3D" id="3.40.50.300">
    <property type="entry name" value="P-loop containing nucleotide triphosphate hydrolases"/>
    <property type="match status" value="1"/>
</dbReference>
<feature type="compositionally biased region" description="Low complexity" evidence="4">
    <location>
        <begin position="64"/>
        <end position="79"/>
    </location>
</feature>
<dbReference type="PANTHER" id="PTHR10605:SF11">
    <property type="entry name" value="HEPARAN SULFATE GLUCOSAMINE 3-O-SULFOTRANSFERASE 4"/>
    <property type="match status" value="1"/>
</dbReference>
<proteinExistence type="inferred from homology"/>
<name>A0ABM5EZT6_9SAUR</name>
<gene>
    <name evidence="7" type="primary">HS3ST4</name>
</gene>
<comment type="similarity">
    <text evidence="3">Belongs to the sulfotransferase 1 family.</text>
</comment>
<sequence length="440" mass="47205">MAPPPKGPPARKKLLCMCSLSLCLTYVCYSLMGGPGALRSPLAPQGTPSPSGSPPPPPPPPGSPVAALRRPSPLRLRTSSPPPPAVSAGTAPSSASSSPAEPETPGTTTTGSSPATAAAAAAAGRQLDRLAESPGGAGGIAAAASSSSAAALAARTEAAGSAGASSSEGWTVTPDYGEKRLPQALIIGVKKGGTRALLEALRAHPDVRAVGTEPHFFDRNYDQGLDWYRDLMPKTLEGQLTMEKTPSYFVTNEAPKRIHSMAKETKLVVVVRDPVTRAISDYTQTLSKKPEIPTFEVLAFKNRTLGLIDASWSAIRIGIYALHLESWLQYFPLSQIHFVSGEQLITDPAGEMGKVQDFLGLQRVISEKHFHFNKTKGFPCLKKPEESSPPRCLGKSKGRPHPQIDRDVILRLRKFYKPFNVMFYQMTGQDFQWEQEEGEK</sequence>
<feature type="compositionally biased region" description="Low complexity" evidence="4">
    <location>
        <begin position="86"/>
        <end position="124"/>
    </location>
</feature>
<evidence type="ECO:0000256" key="3">
    <source>
        <dbReference type="RuleBase" id="RU361155"/>
    </source>
</evidence>
<protein>
    <recommendedName>
        <fullName evidence="3">Sulfotransferase</fullName>
        <ecNumber evidence="3">2.8.2.-</ecNumber>
    </recommendedName>
</protein>
<dbReference type="InterPro" id="IPR000863">
    <property type="entry name" value="Sulfotransferase_dom"/>
</dbReference>
<dbReference type="Pfam" id="PF00685">
    <property type="entry name" value="Sulfotransfer_1"/>
    <property type="match status" value="1"/>
</dbReference>
<dbReference type="RefSeq" id="XP_072838668.1">
    <property type="nucleotide sequence ID" value="XM_072982567.1"/>
</dbReference>
<feature type="compositionally biased region" description="Pro residues" evidence="4">
    <location>
        <begin position="51"/>
        <end position="63"/>
    </location>
</feature>
<dbReference type="GeneID" id="110084999"/>
<evidence type="ECO:0000313" key="6">
    <source>
        <dbReference type="Proteomes" id="UP001652642"/>
    </source>
</evidence>
<evidence type="ECO:0000313" key="7">
    <source>
        <dbReference type="RefSeq" id="XP_072838668.1"/>
    </source>
</evidence>
<dbReference type="PANTHER" id="PTHR10605">
    <property type="entry name" value="HEPARAN SULFATE SULFOTRANSFERASE"/>
    <property type="match status" value="1"/>
</dbReference>
<keyword evidence="2" id="KW-0325">Glycoprotein</keyword>
<dbReference type="SUPFAM" id="SSF52540">
    <property type="entry name" value="P-loop containing nucleoside triphosphate hydrolases"/>
    <property type="match status" value="1"/>
</dbReference>